<protein>
    <submittedName>
        <fullName evidence="2">Uncharacterized protein</fullName>
    </submittedName>
</protein>
<keyword evidence="1" id="KW-0472">Membrane</keyword>
<gene>
    <name evidence="2" type="ORF">GCM10014715_17310</name>
</gene>
<dbReference type="AlphaFoldDB" id="A0A918ZRW6"/>
<comment type="caution">
    <text evidence="2">The sequence shown here is derived from an EMBL/GenBank/DDBJ whole genome shotgun (WGS) entry which is preliminary data.</text>
</comment>
<evidence type="ECO:0000256" key="1">
    <source>
        <dbReference type="SAM" id="Phobius"/>
    </source>
</evidence>
<accession>A0A918ZRW6</accession>
<dbReference type="Proteomes" id="UP000641386">
    <property type="component" value="Unassembled WGS sequence"/>
</dbReference>
<keyword evidence="1" id="KW-0812">Transmembrane</keyword>
<sequence>MACETRPRHLSPRTSETAAWETPAAWATSRLVGRVLAGATAGLLLIVGSFAVVFVRSSSVVLARGFGRLDR</sequence>
<dbReference type="EMBL" id="BNBC01000005">
    <property type="protein sequence ID" value="GHE64275.1"/>
    <property type="molecule type" value="Genomic_DNA"/>
</dbReference>
<feature type="transmembrane region" description="Helical" evidence="1">
    <location>
        <begin position="35"/>
        <end position="55"/>
    </location>
</feature>
<keyword evidence="1" id="KW-1133">Transmembrane helix</keyword>
<reference evidence="2" key="2">
    <citation type="submission" date="2020-09" db="EMBL/GenBank/DDBJ databases">
        <authorList>
            <person name="Sun Q."/>
            <person name="Ohkuma M."/>
        </authorList>
    </citation>
    <scope>NUCLEOTIDE SEQUENCE</scope>
    <source>
        <strain evidence="2">JCM 3302</strain>
    </source>
</reference>
<evidence type="ECO:0000313" key="3">
    <source>
        <dbReference type="Proteomes" id="UP000641386"/>
    </source>
</evidence>
<proteinExistence type="predicted"/>
<keyword evidence="3" id="KW-1185">Reference proteome</keyword>
<reference evidence="2" key="1">
    <citation type="journal article" date="2014" name="Int. J. Syst. Evol. Microbiol.">
        <title>Complete genome sequence of Corynebacterium casei LMG S-19264T (=DSM 44701T), isolated from a smear-ripened cheese.</title>
        <authorList>
            <consortium name="US DOE Joint Genome Institute (JGI-PGF)"/>
            <person name="Walter F."/>
            <person name="Albersmeier A."/>
            <person name="Kalinowski J."/>
            <person name="Ruckert C."/>
        </authorList>
    </citation>
    <scope>NUCLEOTIDE SEQUENCE</scope>
    <source>
        <strain evidence="2">JCM 3302</strain>
    </source>
</reference>
<name>A0A918ZRW6_9ACTN</name>
<organism evidence="2 3">
    <name type="scientific">Streptomyces spiralis</name>
    <dbReference type="NCBI Taxonomy" id="66376"/>
    <lineage>
        <taxon>Bacteria</taxon>
        <taxon>Bacillati</taxon>
        <taxon>Actinomycetota</taxon>
        <taxon>Actinomycetes</taxon>
        <taxon>Kitasatosporales</taxon>
        <taxon>Streptomycetaceae</taxon>
        <taxon>Streptomyces</taxon>
    </lineage>
</organism>
<evidence type="ECO:0000313" key="2">
    <source>
        <dbReference type="EMBL" id="GHE64275.1"/>
    </source>
</evidence>